<dbReference type="KEGG" id="spat:A0O21_06165"/>
<dbReference type="Pfam" id="PF03099">
    <property type="entry name" value="BPL_LplA_LipB"/>
    <property type="match status" value="1"/>
</dbReference>
<dbReference type="InterPro" id="IPR004143">
    <property type="entry name" value="BPL_LPL_catalytic"/>
</dbReference>
<feature type="domain" description="Biotin protein ligase C-terminal" evidence="6">
    <location>
        <begin position="266"/>
        <end position="311"/>
    </location>
</feature>
<dbReference type="Gene3D" id="1.10.10.10">
    <property type="entry name" value="Winged helix-like DNA-binding domain superfamily/Winged helix DNA-binding domain"/>
    <property type="match status" value="1"/>
</dbReference>
<dbReference type="STRING" id="1811193.A0O21_06165"/>
<dbReference type="Pfam" id="PF08279">
    <property type="entry name" value="HTH_11"/>
    <property type="match status" value="1"/>
</dbReference>
<evidence type="ECO:0000256" key="1">
    <source>
        <dbReference type="ARBA" id="ARBA00022598"/>
    </source>
</evidence>
<dbReference type="InterPro" id="IPR008988">
    <property type="entry name" value="Transcriptional_repressor_C"/>
</dbReference>
<dbReference type="Gene3D" id="2.30.30.100">
    <property type="match status" value="1"/>
</dbReference>
<keyword evidence="5" id="KW-0678">Repressor</keyword>
<dbReference type="CDD" id="cd16442">
    <property type="entry name" value="BPL"/>
    <property type="match status" value="1"/>
</dbReference>
<keyword evidence="2 5" id="KW-0547">Nucleotide-binding</keyword>
<sequence length="314" mass="35133">MKTYEHVYQLLKKSDTFITGEYLAEQLGLSRTAIWKAIKKLEKNGIIIEAVKNKGYRICSGDLLLPEKIADALQIAVSMNDNSLSTQLDAKKGIETASQTPHLYLATQQGKAKGRFERPFFTAEQEQGGIYMSLHFKPQLSFNQTKPYTLMVAASIVKAISRLTGIETEIKWVNDIYLDGKKIGGILTEAMTSVETGAITDVIIGVGFNFSIKDFPESLTAKATSLFSTEQPTISRNQLITEIWKLFFTIPEKDLLKVYKEKSLVLDKTITFMENGQTYKGTAYEITDRGELLVRLDNGQKKTLTSGEISLSSW</sequence>
<dbReference type="AlphaFoldDB" id="A0A172Q854"/>
<dbReference type="RefSeq" id="WP_067062943.1">
    <property type="nucleotide sequence ID" value="NZ_CP014699.1"/>
</dbReference>
<feature type="domain" description="Helix-turn-helix type 11" evidence="8">
    <location>
        <begin position="6"/>
        <end position="57"/>
    </location>
</feature>
<dbReference type="GO" id="GO:0004077">
    <property type="term" value="F:biotin--[biotin carboxyl-carrier protein] ligase activity"/>
    <property type="evidence" value="ECO:0007669"/>
    <property type="project" value="UniProtKB-UniRule"/>
</dbReference>
<reference evidence="10" key="2">
    <citation type="submission" date="2016-03" db="EMBL/GenBank/DDBJ databases">
        <title>Streptococcus antelopensis sp. nov., isolated from the feces of the Tibetan antelope (Pantholops hodgsonii) in Hoh Xil National Nature Reserve, Qinghai, China.</title>
        <authorList>
            <person name="Bai X."/>
        </authorList>
    </citation>
    <scope>NUCLEOTIDE SEQUENCE [LARGE SCALE GENOMIC DNA]</scope>
    <source>
        <strain evidence="10">TA 26</strain>
    </source>
</reference>
<dbReference type="EMBL" id="CP014699">
    <property type="protein sequence ID" value="AND79636.1"/>
    <property type="molecule type" value="Genomic_DNA"/>
</dbReference>
<evidence type="ECO:0000256" key="5">
    <source>
        <dbReference type="HAMAP-Rule" id="MF_00978"/>
    </source>
</evidence>
<dbReference type="Proteomes" id="UP000077317">
    <property type="component" value="Chromosome"/>
</dbReference>
<comment type="caution">
    <text evidence="5">Lacks conserved residue(s) required for the propagation of feature annotation.</text>
</comment>
<name>A0A172Q854_9STRE</name>
<comment type="similarity">
    <text evidence="5">Belongs to the biotin--protein ligase family.</text>
</comment>
<keyword evidence="10" id="KW-1185">Reference proteome</keyword>
<dbReference type="GO" id="GO:0005524">
    <property type="term" value="F:ATP binding"/>
    <property type="evidence" value="ECO:0007669"/>
    <property type="project" value="UniProtKB-UniRule"/>
</dbReference>
<dbReference type="OrthoDB" id="9807064at2"/>
<dbReference type="Pfam" id="PF02237">
    <property type="entry name" value="BPL_C"/>
    <property type="match status" value="1"/>
</dbReference>
<dbReference type="SUPFAM" id="SSF55681">
    <property type="entry name" value="Class II aaRS and biotin synthetases"/>
    <property type="match status" value="1"/>
</dbReference>
<proteinExistence type="inferred from homology"/>
<feature type="binding site" evidence="5">
    <location>
        <position position="109"/>
    </location>
    <ligand>
        <name>biotin</name>
        <dbReference type="ChEBI" id="CHEBI:57586"/>
    </ligand>
</feature>
<dbReference type="InterPro" id="IPR013196">
    <property type="entry name" value="HTH_11"/>
</dbReference>
<evidence type="ECO:0000256" key="2">
    <source>
        <dbReference type="ARBA" id="ARBA00022741"/>
    </source>
</evidence>
<dbReference type="NCBIfam" id="NF008846">
    <property type="entry name" value="PRK11886.1-1"/>
    <property type="match status" value="1"/>
</dbReference>
<keyword evidence="5" id="KW-0238">DNA-binding</keyword>
<keyword evidence="3 5" id="KW-0067">ATP-binding</keyword>
<evidence type="ECO:0000259" key="8">
    <source>
        <dbReference type="Pfam" id="PF08279"/>
    </source>
</evidence>
<dbReference type="GO" id="GO:0009249">
    <property type="term" value="P:protein lipoylation"/>
    <property type="evidence" value="ECO:0007669"/>
    <property type="project" value="UniProtKB-ARBA"/>
</dbReference>
<dbReference type="PANTHER" id="PTHR12835:SF5">
    <property type="entry name" value="BIOTIN--PROTEIN LIGASE"/>
    <property type="match status" value="1"/>
</dbReference>
<accession>A0A172Q854</accession>
<comment type="catalytic activity">
    <reaction evidence="5">
        <text>biotin + L-lysyl-[protein] + ATP = N(6)-biotinyl-L-lysyl-[protein] + AMP + diphosphate + H(+)</text>
        <dbReference type="Rhea" id="RHEA:11756"/>
        <dbReference type="Rhea" id="RHEA-COMP:9752"/>
        <dbReference type="Rhea" id="RHEA-COMP:10505"/>
        <dbReference type="ChEBI" id="CHEBI:15378"/>
        <dbReference type="ChEBI" id="CHEBI:29969"/>
        <dbReference type="ChEBI" id="CHEBI:30616"/>
        <dbReference type="ChEBI" id="CHEBI:33019"/>
        <dbReference type="ChEBI" id="CHEBI:57586"/>
        <dbReference type="ChEBI" id="CHEBI:83144"/>
        <dbReference type="ChEBI" id="CHEBI:456215"/>
        <dbReference type="EC" id="6.3.4.15"/>
    </reaction>
</comment>
<dbReference type="PANTHER" id="PTHR12835">
    <property type="entry name" value="BIOTIN PROTEIN LIGASE"/>
    <property type="match status" value="1"/>
</dbReference>
<dbReference type="InterPro" id="IPR030855">
    <property type="entry name" value="Bifunct_BirA"/>
</dbReference>
<dbReference type="SUPFAM" id="SSF50037">
    <property type="entry name" value="C-terminal domain of transcriptional repressors"/>
    <property type="match status" value="1"/>
</dbReference>
<dbReference type="InterPro" id="IPR045864">
    <property type="entry name" value="aa-tRNA-synth_II/BPL/LPL"/>
</dbReference>
<organism evidence="9 10">
    <name type="scientific">Streptococcus pantholopis</name>
    <dbReference type="NCBI Taxonomy" id="1811193"/>
    <lineage>
        <taxon>Bacteria</taxon>
        <taxon>Bacillati</taxon>
        <taxon>Bacillota</taxon>
        <taxon>Bacilli</taxon>
        <taxon>Lactobacillales</taxon>
        <taxon>Streptococcaceae</taxon>
        <taxon>Streptococcus</taxon>
    </lineage>
</organism>
<dbReference type="InterPro" id="IPR036390">
    <property type="entry name" value="WH_DNA-bd_sf"/>
</dbReference>
<keyword evidence="5" id="KW-0804">Transcription</keyword>
<evidence type="ECO:0000313" key="10">
    <source>
        <dbReference type="Proteomes" id="UP000077317"/>
    </source>
</evidence>
<dbReference type="NCBIfam" id="TIGR00121">
    <property type="entry name" value="birA_ligase"/>
    <property type="match status" value="1"/>
</dbReference>
<feature type="DNA-binding region" description="H-T-H motif" evidence="5">
    <location>
        <begin position="20"/>
        <end position="39"/>
    </location>
</feature>
<dbReference type="InterPro" id="IPR004408">
    <property type="entry name" value="Biotin_CoA_COase_ligase"/>
</dbReference>
<evidence type="ECO:0000313" key="9">
    <source>
        <dbReference type="EMBL" id="AND79636.1"/>
    </source>
</evidence>
<dbReference type="EC" id="6.3.4.15" evidence="5"/>
<dbReference type="GO" id="GO:0016740">
    <property type="term" value="F:transferase activity"/>
    <property type="evidence" value="ECO:0007669"/>
    <property type="project" value="UniProtKB-ARBA"/>
</dbReference>
<reference evidence="9 10" key="1">
    <citation type="journal article" date="2016" name="Int. J. Syst. Evol. Microbiol.">
        <title>Streptococcuspantholopis sp. nov., isolated from faeces of the Tibetan antelope (Pantholops hodgsonii).</title>
        <authorList>
            <person name="Bai X."/>
            <person name="Xiong Y."/>
            <person name="Lu S."/>
            <person name="Jin D."/>
            <person name="Lai X."/>
            <person name="Yang J."/>
            <person name="Niu L."/>
            <person name="Hu S."/>
            <person name="Meng X."/>
            <person name="Pu J."/>
            <person name="Ye C."/>
            <person name="Xu J."/>
        </authorList>
    </citation>
    <scope>NUCLEOTIDE SEQUENCE [LARGE SCALE GENOMIC DNA]</scope>
    <source>
        <strain evidence="9 10">TA 26</strain>
    </source>
</reference>
<dbReference type="HAMAP" id="MF_00978">
    <property type="entry name" value="Bifunct_BirA"/>
    <property type="match status" value="1"/>
</dbReference>
<gene>
    <name evidence="5" type="primary">birA</name>
    <name evidence="9" type="ORF">A0O21_06165</name>
</gene>
<dbReference type="InterPro" id="IPR003142">
    <property type="entry name" value="BPL_C"/>
</dbReference>
<dbReference type="SUPFAM" id="SSF46785">
    <property type="entry name" value="Winged helix' DNA-binding domain"/>
    <property type="match status" value="1"/>
</dbReference>
<keyword evidence="4 5" id="KW-0092">Biotin</keyword>
<evidence type="ECO:0000256" key="4">
    <source>
        <dbReference type="ARBA" id="ARBA00023267"/>
    </source>
</evidence>
<dbReference type="InterPro" id="IPR036388">
    <property type="entry name" value="WH-like_DNA-bd_sf"/>
</dbReference>
<evidence type="ECO:0000256" key="3">
    <source>
        <dbReference type="ARBA" id="ARBA00022840"/>
    </source>
</evidence>
<evidence type="ECO:0000259" key="7">
    <source>
        <dbReference type="Pfam" id="PF03099"/>
    </source>
</evidence>
<keyword evidence="1 5" id="KW-0436">Ligase</keyword>
<feature type="binding site" evidence="5">
    <location>
        <position position="182"/>
    </location>
    <ligand>
        <name>biotin</name>
        <dbReference type="ChEBI" id="CHEBI:57586"/>
    </ligand>
</feature>
<dbReference type="GO" id="GO:0003677">
    <property type="term" value="F:DNA binding"/>
    <property type="evidence" value="ECO:0007669"/>
    <property type="project" value="UniProtKB-UniRule"/>
</dbReference>
<comment type="function">
    <text evidence="5">Acts both as a biotin--[acetyl-CoA-carboxylase] ligase and a repressor.</text>
</comment>
<protein>
    <recommendedName>
        <fullName evidence="5">Bifunctional ligase/repressor BirA</fullName>
    </recommendedName>
    <alternativeName>
        <fullName evidence="5">Biotin--[acetyl-CoA-carboxylase] ligase</fullName>
        <ecNumber evidence="5">6.3.4.15</ecNumber>
    </alternativeName>
    <alternativeName>
        <fullName evidence="5">Biotin--protein ligase</fullName>
    </alternativeName>
    <alternativeName>
        <fullName evidence="5">Biotin-[acetyl-CoA carboxylase] synthetase</fullName>
    </alternativeName>
</protein>
<dbReference type="GO" id="GO:0006355">
    <property type="term" value="P:regulation of DNA-templated transcription"/>
    <property type="evidence" value="ECO:0007669"/>
    <property type="project" value="UniProtKB-UniRule"/>
</dbReference>
<feature type="domain" description="BPL/LPL catalytic" evidence="7">
    <location>
        <begin position="98"/>
        <end position="209"/>
    </location>
</feature>
<evidence type="ECO:0000259" key="6">
    <source>
        <dbReference type="Pfam" id="PF02237"/>
    </source>
</evidence>
<dbReference type="Gene3D" id="3.30.930.10">
    <property type="entry name" value="Bira Bifunctional Protein, Domain 2"/>
    <property type="match status" value="1"/>
</dbReference>
<dbReference type="GO" id="GO:0005737">
    <property type="term" value="C:cytoplasm"/>
    <property type="evidence" value="ECO:0007669"/>
    <property type="project" value="TreeGrafter"/>
</dbReference>
<keyword evidence="5" id="KW-0805">Transcription regulation</keyword>